<name>X1C9G1_9ZZZZ</name>
<dbReference type="PANTHER" id="PTHR47957:SF3">
    <property type="entry name" value="ATP-DEPENDENT HELICASE HRQ1"/>
    <property type="match status" value="1"/>
</dbReference>
<dbReference type="Pfam" id="PF09369">
    <property type="entry name" value="MZB"/>
    <property type="match status" value="1"/>
</dbReference>
<protein>
    <recommendedName>
        <fullName evidence="1">MrfA-like Zn-binding domain-containing protein</fullName>
    </recommendedName>
</protein>
<comment type="caution">
    <text evidence="2">The sequence shown here is derived from an EMBL/GenBank/DDBJ whole genome shotgun (WGS) entry which is preliminary data.</text>
</comment>
<feature type="non-terminal residue" evidence="2">
    <location>
        <position position="1"/>
    </location>
</feature>
<evidence type="ECO:0000313" key="2">
    <source>
        <dbReference type="EMBL" id="GAG89902.1"/>
    </source>
</evidence>
<dbReference type="GO" id="GO:0036297">
    <property type="term" value="P:interstrand cross-link repair"/>
    <property type="evidence" value="ECO:0007669"/>
    <property type="project" value="TreeGrafter"/>
</dbReference>
<reference evidence="2" key="1">
    <citation type="journal article" date="2014" name="Front. Microbiol.">
        <title>High frequency of phylogenetically diverse reductive dehalogenase-homologous genes in deep subseafloor sedimentary metagenomes.</title>
        <authorList>
            <person name="Kawai M."/>
            <person name="Futagami T."/>
            <person name="Toyoda A."/>
            <person name="Takaki Y."/>
            <person name="Nishi S."/>
            <person name="Hori S."/>
            <person name="Arai W."/>
            <person name="Tsubouchi T."/>
            <person name="Morono Y."/>
            <person name="Uchiyama I."/>
            <person name="Ito T."/>
            <person name="Fujiyama A."/>
            <person name="Inagaki F."/>
            <person name="Takami H."/>
        </authorList>
    </citation>
    <scope>NUCLEOTIDE SEQUENCE</scope>
    <source>
        <strain evidence="2">Expedition CK06-06</strain>
    </source>
</reference>
<dbReference type="PANTHER" id="PTHR47957">
    <property type="entry name" value="ATP-DEPENDENT HELICASE HRQ1"/>
    <property type="match status" value="1"/>
</dbReference>
<accession>X1C9G1</accession>
<organism evidence="2">
    <name type="scientific">marine sediment metagenome</name>
    <dbReference type="NCBI Taxonomy" id="412755"/>
    <lineage>
        <taxon>unclassified sequences</taxon>
        <taxon>metagenomes</taxon>
        <taxon>ecological metagenomes</taxon>
    </lineage>
</organism>
<gene>
    <name evidence="2" type="ORF">S01H4_23109</name>
</gene>
<evidence type="ECO:0000259" key="1">
    <source>
        <dbReference type="Pfam" id="PF09369"/>
    </source>
</evidence>
<dbReference type="InterPro" id="IPR018973">
    <property type="entry name" value="MZB"/>
</dbReference>
<dbReference type="EMBL" id="BART01010683">
    <property type="protein sequence ID" value="GAG89902.1"/>
    <property type="molecule type" value="Genomic_DNA"/>
</dbReference>
<sequence>KVYLGEVEVTNTVVGFKKKAQFTEEVIGEEPLDLPTQRFPTVALWFDLSPEVVDRLGREQLDFAGGLHAAEHAAIAILPLFALCDRNDIGGVSTPFHPDTGRAQIFIYDAYPGGIGIAEKGFDLMEELWQATLKVITECPCQEGCPSCIQSPKCGNNNKPLDKKAAQISDISPLISLTSLRTLWILEGNPLSTESVNVYIPQLKERGVDVH</sequence>
<dbReference type="AlphaFoldDB" id="X1C9G1"/>
<feature type="domain" description="MrfA-like Zn-binding" evidence="1">
    <location>
        <begin position="70"/>
        <end position="149"/>
    </location>
</feature>
<proteinExistence type="predicted"/>
<dbReference type="GO" id="GO:0005634">
    <property type="term" value="C:nucleus"/>
    <property type="evidence" value="ECO:0007669"/>
    <property type="project" value="TreeGrafter"/>
</dbReference>
<dbReference type="GO" id="GO:0006289">
    <property type="term" value="P:nucleotide-excision repair"/>
    <property type="evidence" value="ECO:0007669"/>
    <property type="project" value="TreeGrafter"/>
</dbReference>
<dbReference type="GO" id="GO:0043138">
    <property type="term" value="F:3'-5' DNA helicase activity"/>
    <property type="evidence" value="ECO:0007669"/>
    <property type="project" value="TreeGrafter"/>
</dbReference>